<accession>A0A931LW83</accession>
<dbReference type="Proteomes" id="UP000727962">
    <property type="component" value="Unassembled WGS sequence"/>
</dbReference>
<evidence type="ECO:0000313" key="2">
    <source>
        <dbReference type="EMBL" id="MBI1757374.1"/>
    </source>
</evidence>
<gene>
    <name evidence="2" type="ORF">HYR64_09740</name>
</gene>
<sequence length="242" mass="27694">MSQDICIAHPPTASKEEWLAERTKLLAEEKALTKQYDRVNALRRRLPMVKVEKNYRFEGPTGEKSLLELFEGRTQLIVHHFMFDPLWEKGCPSCTFHANAFGDLSLLARLDTHMVRISRAPFERLESYRQEKGWTMAWYSSGKSDFNYDFGVTLDPARGLLEYNYKSVDDIKSVGGIKSSTELPGFSVLFRVGEEVFHTYSAYGRGVERLMDGLGLADITPYGRQEDFEDSPEGWPQNPTYG</sequence>
<organism evidence="2 3">
    <name type="scientific">Fimbriimonas ginsengisoli</name>
    <dbReference type="NCBI Taxonomy" id="1005039"/>
    <lineage>
        <taxon>Bacteria</taxon>
        <taxon>Bacillati</taxon>
        <taxon>Armatimonadota</taxon>
        <taxon>Fimbriimonadia</taxon>
        <taxon>Fimbriimonadales</taxon>
        <taxon>Fimbriimonadaceae</taxon>
        <taxon>Fimbriimonas</taxon>
    </lineage>
</organism>
<dbReference type="AlphaFoldDB" id="A0A931LW83"/>
<comment type="caution">
    <text evidence="2">The sequence shown here is derived from an EMBL/GenBank/DDBJ whole genome shotgun (WGS) entry which is preliminary data.</text>
</comment>
<feature type="region of interest" description="Disordered" evidence="1">
    <location>
        <begin position="223"/>
        <end position="242"/>
    </location>
</feature>
<reference evidence="2" key="1">
    <citation type="submission" date="2020-07" db="EMBL/GenBank/DDBJ databases">
        <title>Huge and variable diversity of episymbiotic CPR bacteria and DPANN archaea in groundwater ecosystems.</title>
        <authorList>
            <person name="He C.Y."/>
            <person name="Keren R."/>
            <person name="Whittaker M."/>
            <person name="Farag I.F."/>
            <person name="Doudna J."/>
            <person name="Cate J.H.D."/>
            <person name="Banfield J.F."/>
        </authorList>
    </citation>
    <scope>NUCLEOTIDE SEQUENCE</scope>
    <source>
        <strain evidence="2">NC_groundwater_17_Pr7_B-0.1um_64_12</strain>
    </source>
</reference>
<dbReference type="InterPro" id="IPR010296">
    <property type="entry name" value="DUF899_thioredox"/>
</dbReference>
<proteinExistence type="predicted"/>
<evidence type="ECO:0000256" key="1">
    <source>
        <dbReference type="SAM" id="MobiDB-lite"/>
    </source>
</evidence>
<protein>
    <submittedName>
        <fullName evidence="2">DUF899 domain-containing protein</fullName>
    </submittedName>
</protein>
<name>A0A931LW83_FIMGI</name>
<evidence type="ECO:0000313" key="3">
    <source>
        <dbReference type="Proteomes" id="UP000727962"/>
    </source>
</evidence>
<dbReference type="Pfam" id="PF05988">
    <property type="entry name" value="DUF899"/>
    <property type="match status" value="1"/>
</dbReference>
<dbReference type="EMBL" id="JACOSL010000059">
    <property type="protein sequence ID" value="MBI1757374.1"/>
    <property type="molecule type" value="Genomic_DNA"/>
</dbReference>